<comment type="caution">
    <text evidence="4">The sequence shown here is derived from an EMBL/GenBank/DDBJ whole genome shotgun (WGS) entry which is preliminary data.</text>
</comment>
<feature type="chain" id="PRO_5046950667" description="DNA-binding beta-propeller fold protein YncE" evidence="3">
    <location>
        <begin position="32"/>
        <end position="872"/>
    </location>
</feature>
<keyword evidence="3" id="KW-0732">Signal</keyword>
<evidence type="ECO:0000256" key="1">
    <source>
        <dbReference type="ARBA" id="ARBA00001935"/>
    </source>
</evidence>
<name>A0ABW1QYH5_9ACTN</name>
<dbReference type="Proteomes" id="UP001596098">
    <property type="component" value="Unassembled WGS sequence"/>
</dbReference>
<feature type="region of interest" description="Disordered" evidence="2">
    <location>
        <begin position="851"/>
        <end position="872"/>
    </location>
</feature>
<dbReference type="SUPFAM" id="SSF50974">
    <property type="entry name" value="Nitrous oxide reductase, N-terminal domain"/>
    <property type="match status" value="1"/>
</dbReference>
<evidence type="ECO:0008006" key="6">
    <source>
        <dbReference type="Google" id="ProtNLM"/>
    </source>
</evidence>
<dbReference type="RefSeq" id="WP_128220935.1">
    <property type="nucleotide sequence ID" value="NZ_CP034929.1"/>
</dbReference>
<proteinExistence type="predicted"/>
<evidence type="ECO:0000256" key="2">
    <source>
        <dbReference type="SAM" id="MobiDB-lite"/>
    </source>
</evidence>
<dbReference type="Gene3D" id="2.60.40.2700">
    <property type="match status" value="2"/>
</dbReference>
<feature type="compositionally biased region" description="Basic residues" evidence="2">
    <location>
        <begin position="860"/>
        <end position="872"/>
    </location>
</feature>
<gene>
    <name evidence="4" type="ORF">ACFPWU_13395</name>
</gene>
<dbReference type="EMBL" id="JBHSQI010000008">
    <property type="protein sequence ID" value="MFC6154657.1"/>
    <property type="molecule type" value="Genomic_DNA"/>
</dbReference>
<protein>
    <recommendedName>
        <fullName evidence="6">DNA-binding beta-propeller fold protein YncE</fullName>
    </recommendedName>
</protein>
<evidence type="ECO:0000313" key="4">
    <source>
        <dbReference type="EMBL" id="MFC6154657.1"/>
    </source>
</evidence>
<organism evidence="4 5">
    <name type="scientific">Nocardioides yefusunii</name>
    <dbReference type="NCBI Taxonomy" id="2500546"/>
    <lineage>
        <taxon>Bacteria</taxon>
        <taxon>Bacillati</taxon>
        <taxon>Actinomycetota</taxon>
        <taxon>Actinomycetes</taxon>
        <taxon>Propionibacteriales</taxon>
        <taxon>Nocardioidaceae</taxon>
        <taxon>Nocardioides</taxon>
    </lineage>
</organism>
<dbReference type="InterPro" id="IPR011045">
    <property type="entry name" value="N2O_reductase_N"/>
</dbReference>
<keyword evidence="5" id="KW-1185">Reference proteome</keyword>
<dbReference type="InterPro" id="IPR006311">
    <property type="entry name" value="TAT_signal"/>
</dbReference>
<dbReference type="InterPro" id="IPR015943">
    <property type="entry name" value="WD40/YVTN_repeat-like_dom_sf"/>
</dbReference>
<dbReference type="Gene3D" id="2.130.10.10">
    <property type="entry name" value="YVTN repeat-like/Quinoprotein amine dehydrogenase"/>
    <property type="match status" value="1"/>
</dbReference>
<reference evidence="5" key="1">
    <citation type="journal article" date="2019" name="Int. J. Syst. Evol. Microbiol.">
        <title>The Global Catalogue of Microorganisms (GCM) 10K type strain sequencing project: providing services to taxonomists for standard genome sequencing and annotation.</title>
        <authorList>
            <consortium name="The Broad Institute Genomics Platform"/>
            <consortium name="The Broad Institute Genome Sequencing Center for Infectious Disease"/>
            <person name="Wu L."/>
            <person name="Ma J."/>
        </authorList>
    </citation>
    <scope>NUCLEOTIDE SEQUENCE [LARGE SCALE GENOMIC DNA]</scope>
    <source>
        <strain evidence="5">DFY28</strain>
    </source>
</reference>
<evidence type="ECO:0000313" key="5">
    <source>
        <dbReference type="Proteomes" id="UP001596098"/>
    </source>
</evidence>
<comment type="cofactor">
    <cofactor evidence="1">
        <name>Cu cation</name>
        <dbReference type="ChEBI" id="CHEBI:23378"/>
    </cofactor>
</comment>
<dbReference type="PROSITE" id="PS51318">
    <property type="entry name" value="TAT"/>
    <property type="match status" value="1"/>
</dbReference>
<accession>A0ABW1QYH5</accession>
<feature type="signal peptide" evidence="3">
    <location>
        <begin position="1"/>
        <end position="31"/>
    </location>
</feature>
<sequence>MSSTRIRRRVVAGLAASAVASSLTLSLGLTAAQAGPEGAPGACNGPGELYVTSSGPIAAGQTLHFAGSGFKVSGTAEAPQGQVLSIKFDAAGPGGGVYEGVAATGGVVGTVQLDADGTLEGSVTIPADIDSPTVNPKNAGLPHYLRVLGSDPGISCTTDSFAVAADAVAAPVVTASAPVTSSRGTTSQKITVKGTGFRANEVVTVKSAVGGTTYGTATAKADGSLDASITVVLGSLLGGRHQVVVERADGNDPDAVATFTVAPLVTLSNIALDSQGTVTIVNGEPGARFASLTVTTDKGPTNVLDAPFSVASDGSAQGTFALPEGPYLGTRDFVLAQSSPSATTFTVAAKISPSSALLNTDSYEMLSTAPGAIEQGLYQTAYSEKQDAIYATTASVTATSTLYKLDPTTLAVRASVVPAEESAGVKWAAYGVGVDDHHGNVWVTNTRQNTVAVYDAATLELKHQAPRGTLAHTRDALYDPTHDVVYVSSASEGTSGFGGIGVFEANDNDKDGVKYELITTIASDVPRAEFSPMSLELDVEHGKLFTVSNTSQAAMVVDTTTRQHTVVELPEIQAVTSRGASGVAFDPKTKRMFVAAQTDEVNVLQWNDDFTAATTLTEVPTGAGALNVAFEPVSRTAFVTNFGGTTVTVLDLDGNKVANLPITKPNHVHEDGKGNVFVVNKDTDNQVFKISAKKITAPEVVEVAGTPTITGTAQVGKKITAKVGAWTTTAKLTQQWKRNGVAIKGATGTAYTPVAADAGKKLTVTVTGAKKSATSKATAAVKKGTLSGATPKLSGKAKVGKKLTVTIGSWSTGAKTSVKWYANGKAIKGATKKTLKLTKAQKGKKVTVKVTGTKPGHAPLTKKSKATTKVAR</sequence>
<evidence type="ECO:0000256" key="3">
    <source>
        <dbReference type="SAM" id="SignalP"/>
    </source>
</evidence>